<proteinExistence type="predicted"/>
<dbReference type="PANTHER" id="PTHR35812:SF1">
    <property type="entry name" value="LIPOPROTEIN"/>
    <property type="match status" value="1"/>
</dbReference>
<gene>
    <name evidence="3" type="ordered locus">Sputcn32_3265</name>
</gene>
<dbReference type="AlphaFoldDB" id="A4YAJ4"/>
<protein>
    <recommendedName>
        <fullName evidence="2">Lcl C-terminal domain-containing protein</fullName>
    </recommendedName>
</protein>
<dbReference type="HOGENOM" id="CLU_101405_2_0_6"/>
<evidence type="ECO:0000256" key="1">
    <source>
        <dbReference type="SAM" id="SignalP"/>
    </source>
</evidence>
<dbReference type="PANTHER" id="PTHR35812">
    <property type="entry name" value="LIPOPROTEIN"/>
    <property type="match status" value="1"/>
</dbReference>
<feature type="domain" description="Lcl C-terminal" evidence="2">
    <location>
        <begin position="85"/>
        <end position="242"/>
    </location>
</feature>
<dbReference type="InterPro" id="IPR011460">
    <property type="entry name" value="Lcl_C"/>
</dbReference>
<evidence type="ECO:0000259" key="2">
    <source>
        <dbReference type="Pfam" id="PF07603"/>
    </source>
</evidence>
<accession>A4YAJ4</accession>
<organism evidence="3">
    <name type="scientific">Shewanella putrefaciens (strain CN-32 / ATCC BAA-453)</name>
    <dbReference type="NCBI Taxonomy" id="319224"/>
    <lineage>
        <taxon>Bacteria</taxon>
        <taxon>Pseudomonadati</taxon>
        <taxon>Pseudomonadota</taxon>
        <taxon>Gammaproteobacteria</taxon>
        <taxon>Alteromonadales</taxon>
        <taxon>Shewanellaceae</taxon>
        <taxon>Shewanella</taxon>
    </lineage>
</organism>
<reference evidence="3" key="1">
    <citation type="submission" date="2007-04" db="EMBL/GenBank/DDBJ databases">
        <title>Complete sequence of Shewanella putrefaciens CN-32.</title>
        <authorList>
            <consortium name="US DOE Joint Genome Institute"/>
            <person name="Copeland A."/>
            <person name="Lucas S."/>
            <person name="Lapidus A."/>
            <person name="Barry K."/>
            <person name="Detter J.C."/>
            <person name="Glavina del Rio T."/>
            <person name="Hammon N."/>
            <person name="Israni S."/>
            <person name="Dalin E."/>
            <person name="Tice H."/>
            <person name="Pitluck S."/>
            <person name="Chain P."/>
            <person name="Malfatti S."/>
            <person name="Shin M."/>
            <person name="Vergez L."/>
            <person name="Schmutz J."/>
            <person name="Larimer F."/>
            <person name="Land M."/>
            <person name="Hauser L."/>
            <person name="Kyrpides N."/>
            <person name="Mikhailova N."/>
            <person name="Romine M.F."/>
            <person name="Fredrickson J."/>
            <person name="Tiedje J."/>
            <person name="Richardson P."/>
        </authorList>
    </citation>
    <scope>NUCLEOTIDE SEQUENCE [LARGE SCALE GENOMIC DNA]</scope>
    <source>
        <strain evidence="3">CN-32</strain>
    </source>
</reference>
<dbReference type="eggNOG" id="COG0515">
    <property type="taxonomic scope" value="Bacteria"/>
</dbReference>
<feature type="chain" id="PRO_5002677669" description="Lcl C-terminal domain-containing protein" evidence="1">
    <location>
        <begin position="28"/>
        <end position="245"/>
    </location>
</feature>
<sequence length="245" mass="26279" precursor="true">MSSQRTLTVLFFLSLCGFLCLSKLAQASDYVSCLAEKLQGITHDAAVKAITEACQAQYASNTASKAASAPAKALIDGRYRDNGNGTITDTKTNLIWMRCSLGQQWTGSTCAGVAMEMNWNDALKTAISFSYAGHSDWRVPTVDELDTLVQCSAGRAPSARPNGKFVADTDGSCHGNEFSNPKININAFPNTPIVGFFWSSSPNTDHSGYAWGVYFDSGYVGFNNGGAYGSNRGEGRHVRLVRAGQ</sequence>
<dbReference type="EMBL" id="CP000681">
    <property type="protein sequence ID" value="ABP76977.1"/>
    <property type="molecule type" value="Genomic_DNA"/>
</dbReference>
<evidence type="ECO:0000313" key="3">
    <source>
        <dbReference type="EMBL" id="ABP76977.1"/>
    </source>
</evidence>
<dbReference type="STRING" id="319224.Sputcn32_3265"/>
<name>A4YAJ4_SHEPC</name>
<dbReference type="Pfam" id="PF07603">
    <property type="entry name" value="Lcl_C"/>
    <property type="match status" value="1"/>
</dbReference>
<feature type="signal peptide" evidence="1">
    <location>
        <begin position="1"/>
        <end position="27"/>
    </location>
</feature>
<dbReference type="KEGG" id="spc:Sputcn32_3265"/>
<keyword evidence="1" id="KW-0732">Signal</keyword>